<evidence type="ECO:0000313" key="2">
    <source>
        <dbReference type="Proteomes" id="UP001432322"/>
    </source>
</evidence>
<evidence type="ECO:0008006" key="3">
    <source>
        <dbReference type="Google" id="ProtNLM"/>
    </source>
</evidence>
<accession>A0AAV5VWJ8</accession>
<comment type="caution">
    <text evidence="1">The sequence shown here is derived from an EMBL/GenBank/DDBJ whole genome shotgun (WGS) entry which is preliminary data.</text>
</comment>
<dbReference type="PANTHER" id="PTHR47411:SF3">
    <property type="entry name" value="I-BETA-1,3-N-ACETYLGLUCOSAMINYLTRANSFERASE"/>
    <property type="match status" value="1"/>
</dbReference>
<dbReference type="Pfam" id="PF13896">
    <property type="entry name" value="Glyco_transf_49"/>
    <property type="match status" value="1"/>
</dbReference>
<sequence>WIIYNGYCVRPYFYAGSNATVRLLQNDVKTSSEIALSEIPRDNPELFEDDLTLLTHSSASALDEDYLSSLIANWRGPISLAVSLQCNFNEDFVRDKIEKALGSLRDPKAASRFSVHVLYDRTENAFCDSSSSNSIETREESVFVASYPINTVRNVARLFSSTRYIAFADADYLFSAGFYEKMLRILRESVPVGSRNALLYRIFEIDGEEARMKGYDLSKYDLRLLISADKARVFHVKGWAAGHSMPKLPQWLAVDESSEPGLFDLTISLKRRSVWEFQFVGLRDVPLFDENFPYRTDNNLELRWEVCRAGFHLDSVSDLFVYHTLSEGVGNKDDAARKHAIKRKNMKKFAQAKKQMKERMDRLYPDTKSICP</sequence>
<dbReference type="AlphaFoldDB" id="A0AAV5VWJ8"/>
<name>A0AAV5VWJ8_9BILA</name>
<dbReference type="InterPro" id="IPR029044">
    <property type="entry name" value="Nucleotide-diphossugar_trans"/>
</dbReference>
<organism evidence="1 2">
    <name type="scientific">Pristionchus fissidentatus</name>
    <dbReference type="NCBI Taxonomy" id="1538716"/>
    <lineage>
        <taxon>Eukaryota</taxon>
        <taxon>Metazoa</taxon>
        <taxon>Ecdysozoa</taxon>
        <taxon>Nematoda</taxon>
        <taxon>Chromadorea</taxon>
        <taxon>Rhabditida</taxon>
        <taxon>Rhabditina</taxon>
        <taxon>Diplogasteromorpha</taxon>
        <taxon>Diplogasteroidea</taxon>
        <taxon>Neodiplogasteridae</taxon>
        <taxon>Pristionchus</taxon>
    </lineage>
</organism>
<evidence type="ECO:0000313" key="1">
    <source>
        <dbReference type="EMBL" id="GMT22885.1"/>
    </source>
</evidence>
<dbReference type="CDD" id="cd00761">
    <property type="entry name" value="Glyco_tranf_GTA_type"/>
    <property type="match status" value="1"/>
</dbReference>
<protein>
    <recommendedName>
        <fullName evidence="3">Glycosyltransferase</fullName>
    </recommendedName>
</protein>
<dbReference type="Proteomes" id="UP001432322">
    <property type="component" value="Unassembled WGS sequence"/>
</dbReference>
<proteinExistence type="predicted"/>
<feature type="non-terminal residue" evidence="1">
    <location>
        <position position="372"/>
    </location>
</feature>
<dbReference type="SUPFAM" id="SSF53448">
    <property type="entry name" value="Nucleotide-diphospho-sugar transferases"/>
    <property type="match status" value="1"/>
</dbReference>
<keyword evidence="2" id="KW-1185">Reference proteome</keyword>
<dbReference type="PANTHER" id="PTHR47411">
    <property type="entry name" value="B3GNT1, BETA-1,3-N-ACETYLGUCOSAMINYLTRANSFERASE 1, HOMOLOG"/>
    <property type="match status" value="1"/>
</dbReference>
<gene>
    <name evidence="1" type="ORF">PFISCL1PPCAC_14182</name>
</gene>
<dbReference type="Gene3D" id="3.90.550.10">
    <property type="entry name" value="Spore Coat Polysaccharide Biosynthesis Protein SpsA, Chain A"/>
    <property type="match status" value="1"/>
</dbReference>
<reference evidence="1" key="1">
    <citation type="submission" date="2023-10" db="EMBL/GenBank/DDBJ databases">
        <title>Genome assembly of Pristionchus species.</title>
        <authorList>
            <person name="Yoshida K."/>
            <person name="Sommer R.J."/>
        </authorList>
    </citation>
    <scope>NUCLEOTIDE SEQUENCE</scope>
    <source>
        <strain evidence="1">RS5133</strain>
    </source>
</reference>
<dbReference type="EMBL" id="BTSY01000004">
    <property type="protein sequence ID" value="GMT22885.1"/>
    <property type="molecule type" value="Genomic_DNA"/>
</dbReference>
<feature type="non-terminal residue" evidence="1">
    <location>
        <position position="1"/>
    </location>
</feature>